<reference evidence="4" key="1">
    <citation type="submission" date="2016-06" db="UniProtKB">
        <authorList>
            <consortium name="WormBaseParasite"/>
        </authorList>
    </citation>
    <scope>IDENTIFICATION</scope>
</reference>
<gene>
    <name evidence="2" type="ORF">SCUD_LOCUS5183</name>
</gene>
<dbReference type="Proteomes" id="UP000279833">
    <property type="component" value="Unassembled WGS sequence"/>
</dbReference>
<keyword evidence="3" id="KW-1185">Reference proteome</keyword>
<evidence type="ECO:0000313" key="4">
    <source>
        <dbReference type="WBParaSite" id="SCUD_0000518401-mRNA-1"/>
    </source>
</evidence>
<protein>
    <submittedName>
        <fullName evidence="4">Reverse transcriptase domain-containing protein</fullName>
    </submittedName>
</protein>
<name>A0A183JR45_9TREM</name>
<dbReference type="AlphaFoldDB" id="A0A183JR45"/>
<evidence type="ECO:0000256" key="1">
    <source>
        <dbReference type="SAM" id="MobiDB-lite"/>
    </source>
</evidence>
<dbReference type="EMBL" id="UZAK01007989">
    <property type="protein sequence ID" value="VDO93760.1"/>
    <property type="molecule type" value="Genomic_DNA"/>
</dbReference>
<organism evidence="4">
    <name type="scientific">Schistosoma curassoni</name>
    <dbReference type="NCBI Taxonomy" id="6186"/>
    <lineage>
        <taxon>Eukaryota</taxon>
        <taxon>Metazoa</taxon>
        <taxon>Spiralia</taxon>
        <taxon>Lophotrochozoa</taxon>
        <taxon>Platyhelminthes</taxon>
        <taxon>Trematoda</taxon>
        <taxon>Digenea</taxon>
        <taxon>Strigeidida</taxon>
        <taxon>Schistosomatoidea</taxon>
        <taxon>Schistosomatidae</taxon>
        <taxon>Schistosoma</taxon>
    </lineage>
</organism>
<reference evidence="2 3" key="2">
    <citation type="submission" date="2018-11" db="EMBL/GenBank/DDBJ databases">
        <authorList>
            <consortium name="Pathogen Informatics"/>
        </authorList>
    </citation>
    <scope>NUCLEOTIDE SEQUENCE [LARGE SCALE GENOMIC DNA]</scope>
    <source>
        <strain evidence="2">Dakar</strain>
        <strain evidence="3">Dakar, Senegal</strain>
    </source>
</reference>
<proteinExistence type="predicted"/>
<accession>A0A183JR45</accession>
<sequence>MEDNWKWIKEALTSNCQEVLGLKRHHHNECISIDSLIKIQQGKNNEAEINNSRTRTEKVEVHTQYTPANKQVSIGVRGDKQKYVKHLAMTDEKAATKGNMKQLSDTTKKPTGKYSKPERSVKFKIGNPITDIQK</sequence>
<evidence type="ECO:0000313" key="2">
    <source>
        <dbReference type="EMBL" id="VDO93760.1"/>
    </source>
</evidence>
<feature type="region of interest" description="Disordered" evidence="1">
    <location>
        <begin position="94"/>
        <end position="117"/>
    </location>
</feature>
<evidence type="ECO:0000313" key="3">
    <source>
        <dbReference type="Proteomes" id="UP000279833"/>
    </source>
</evidence>
<dbReference type="WBParaSite" id="SCUD_0000518401-mRNA-1">
    <property type="protein sequence ID" value="SCUD_0000518401-mRNA-1"/>
    <property type="gene ID" value="SCUD_0000518401"/>
</dbReference>